<dbReference type="EMBL" id="JAPNKA010000001">
    <property type="protein sequence ID" value="MCY1074113.1"/>
    <property type="molecule type" value="Genomic_DNA"/>
</dbReference>
<protein>
    <submittedName>
        <fullName evidence="1">Uncharacterized protein</fullName>
    </submittedName>
</protein>
<name>A0ABT3ZXI8_9BACT</name>
<comment type="caution">
    <text evidence="1">The sequence shown here is derived from an EMBL/GenBank/DDBJ whole genome shotgun (WGS) entry which is preliminary data.</text>
</comment>
<keyword evidence="2" id="KW-1185">Reference proteome</keyword>
<proteinExistence type="predicted"/>
<dbReference type="RefSeq" id="WP_267533094.1">
    <property type="nucleotide sequence ID" value="NZ_JAPNKA010000001.1"/>
</dbReference>
<accession>A0ABT3ZXI8</accession>
<reference evidence="1 2" key="1">
    <citation type="submission" date="2022-11" db="EMBL/GenBank/DDBJ databases">
        <title>Minimal conservation of predation-associated metabolite biosynthetic gene clusters underscores biosynthetic potential of Myxococcota including descriptions for ten novel species: Archangium lansinium sp. nov., Myxococcus landrumus sp. nov., Nannocystis bai.</title>
        <authorList>
            <person name="Ahearne A."/>
            <person name="Stevens C."/>
            <person name="Phillips K."/>
        </authorList>
    </citation>
    <scope>NUCLEOTIDE SEQUENCE [LARGE SCALE GENOMIC DNA]</scope>
    <source>
        <strain evidence="1 2">MIWBW</strain>
    </source>
</reference>
<evidence type="ECO:0000313" key="2">
    <source>
        <dbReference type="Proteomes" id="UP001207654"/>
    </source>
</evidence>
<gene>
    <name evidence="1" type="ORF">OV287_06415</name>
</gene>
<evidence type="ECO:0000313" key="1">
    <source>
        <dbReference type="EMBL" id="MCY1074113.1"/>
    </source>
</evidence>
<sequence length="70" mass="7732">MLEAGVRFEAGRVLYLSTKQEEGTVYDAQEALPCKVLRSARKQPARPRSAVLEGQGDGLDVEAAKRRGWD</sequence>
<organism evidence="1 2">
    <name type="scientific">Archangium lansingense</name>
    <dbReference type="NCBI Taxonomy" id="2995310"/>
    <lineage>
        <taxon>Bacteria</taxon>
        <taxon>Pseudomonadati</taxon>
        <taxon>Myxococcota</taxon>
        <taxon>Myxococcia</taxon>
        <taxon>Myxococcales</taxon>
        <taxon>Cystobacterineae</taxon>
        <taxon>Archangiaceae</taxon>
        <taxon>Archangium</taxon>
    </lineage>
</organism>
<dbReference type="Proteomes" id="UP001207654">
    <property type="component" value="Unassembled WGS sequence"/>
</dbReference>